<organism evidence="1 2">
    <name type="scientific">Strigamia maritima</name>
    <name type="common">European centipede</name>
    <name type="synonym">Geophilus maritimus</name>
    <dbReference type="NCBI Taxonomy" id="126957"/>
    <lineage>
        <taxon>Eukaryota</taxon>
        <taxon>Metazoa</taxon>
        <taxon>Ecdysozoa</taxon>
        <taxon>Arthropoda</taxon>
        <taxon>Myriapoda</taxon>
        <taxon>Chilopoda</taxon>
        <taxon>Pleurostigmophora</taxon>
        <taxon>Geophilomorpha</taxon>
        <taxon>Linotaeniidae</taxon>
        <taxon>Strigamia</taxon>
    </lineage>
</organism>
<dbReference type="EMBL" id="JH431812">
    <property type="status" value="NOT_ANNOTATED_CDS"/>
    <property type="molecule type" value="Genomic_DNA"/>
</dbReference>
<dbReference type="AlphaFoldDB" id="T1J2W7"/>
<name>T1J2W7_STRMM</name>
<dbReference type="HOGENOM" id="CLU_1216121_0_0_1"/>
<evidence type="ECO:0000313" key="1">
    <source>
        <dbReference type="EnsemblMetazoa" id="SMAR007918-PA"/>
    </source>
</evidence>
<protein>
    <submittedName>
        <fullName evidence="1">Uncharacterized protein</fullName>
    </submittedName>
</protein>
<sequence length="228" mass="27036">MPNVSKFDYEVHKHHFRDSICFTTDFSSRLVANKLLTWMTKHYRKYNMPMKIKMDAALASNFRTMRMCEVLCTLRICRAFMPLDDDVDASLALLKFYKEVKEESKSEAKMYRAELLELHVVLEDVPRRLKRKLIKSDYGNLAVDKTRDITANHARHHGTENDETMAMSELQRREVLIRQHRVPDDTSLHSEKHLFSSLHSVRLPFDHDARRCFAGRTIERDFTWFSRL</sequence>
<proteinExistence type="predicted"/>
<keyword evidence="2" id="KW-1185">Reference proteome</keyword>
<dbReference type="Proteomes" id="UP000014500">
    <property type="component" value="Unassembled WGS sequence"/>
</dbReference>
<dbReference type="EnsemblMetazoa" id="SMAR007918-RA">
    <property type="protein sequence ID" value="SMAR007918-PA"/>
    <property type="gene ID" value="SMAR007918"/>
</dbReference>
<accession>T1J2W7</accession>
<reference evidence="2" key="1">
    <citation type="submission" date="2011-05" db="EMBL/GenBank/DDBJ databases">
        <authorList>
            <person name="Richards S.R."/>
            <person name="Qu J."/>
            <person name="Jiang H."/>
            <person name="Jhangiani S.N."/>
            <person name="Agravi P."/>
            <person name="Goodspeed R."/>
            <person name="Gross S."/>
            <person name="Mandapat C."/>
            <person name="Jackson L."/>
            <person name="Mathew T."/>
            <person name="Pu L."/>
            <person name="Thornton R."/>
            <person name="Saada N."/>
            <person name="Wilczek-Boney K.B."/>
            <person name="Lee S."/>
            <person name="Kovar C."/>
            <person name="Wu Y."/>
            <person name="Scherer S.E."/>
            <person name="Worley K.C."/>
            <person name="Muzny D.M."/>
            <person name="Gibbs R."/>
        </authorList>
    </citation>
    <scope>NUCLEOTIDE SEQUENCE</scope>
    <source>
        <strain evidence="2">Brora</strain>
    </source>
</reference>
<reference evidence="1" key="2">
    <citation type="submission" date="2015-02" db="UniProtKB">
        <authorList>
            <consortium name="EnsemblMetazoa"/>
        </authorList>
    </citation>
    <scope>IDENTIFICATION</scope>
</reference>
<evidence type="ECO:0000313" key="2">
    <source>
        <dbReference type="Proteomes" id="UP000014500"/>
    </source>
</evidence>